<gene>
    <name evidence="2" type="ORF">DF3PB_50006</name>
</gene>
<keyword evidence="1" id="KW-0812">Transmembrane</keyword>
<reference evidence="2" key="1">
    <citation type="submission" date="2018-07" db="EMBL/GenBank/DDBJ databases">
        <authorList>
            <person name="Quirk P.G."/>
            <person name="Krulwich T.A."/>
        </authorList>
    </citation>
    <scope>NUCLEOTIDE SEQUENCE</scope>
</reference>
<protein>
    <recommendedName>
        <fullName evidence="3">DUF1109 domain-containing protein</fullName>
    </recommendedName>
</protein>
<dbReference type="InterPro" id="IPR009495">
    <property type="entry name" value="NrsF"/>
</dbReference>
<evidence type="ECO:0008006" key="3">
    <source>
        <dbReference type="Google" id="ProtNLM"/>
    </source>
</evidence>
<sequence length="224" mass="24092">MTDGLTQLIDRLVANCEQVKLLQPPLVRAGLWIVFSGGFVLVATLSHGTRSGMTDHFARLDVMLPFVGALLTGVLATVATFYVSLPGRPRGWRLLPLPALMLWLASLGWGILSDWKRLGSAGLAVSQSFHCFQAILITSLALGSILLLLVRHARLGHPRTTALLSSLSTSALASAGVTLVHDLDTALMVLIWHVGTVGLLTLASWLGGDRLFSWIEGTPERRPS</sequence>
<organism evidence="2">
    <name type="scientific">metagenome</name>
    <dbReference type="NCBI Taxonomy" id="256318"/>
    <lineage>
        <taxon>unclassified sequences</taxon>
        <taxon>metagenomes</taxon>
    </lineage>
</organism>
<feature type="transmembrane region" description="Helical" evidence="1">
    <location>
        <begin position="162"/>
        <end position="180"/>
    </location>
</feature>
<dbReference type="AlphaFoldDB" id="A0A380THE8"/>
<accession>A0A380THE8</accession>
<name>A0A380THE8_9ZZZZ</name>
<keyword evidence="1" id="KW-1133">Transmembrane helix</keyword>
<dbReference type="Pfam" id="PF06532">
    <property type="entry name" value="NrsF"/>
    <property type="match status" value="1"/>
</dbReference>
<proteinExistence type="predicted"/>
<feature type="transmembrane region" description="Helical" evidence="1">
    <location>
        <begin position="186"/>
        <end position="206"/>
    </location>
</feature>
<evidence type="ECO:0000256" key="1">
    <source>
        <dbReference type="SAM" id="Phobius"/>
    </source>
</evidence>
<feature type="transmembrane region" description="Helical" evidence="1">
    <location>
        <begin position="94"/>
        <end position="112"/>
    </location>
</feature>
<evidence type="ECO:0000313" key="2">
    <source>
        <dbReference type="EMBL" id="SUS07736.1"/>
    </source>
</evidence>
<feature type="transmembrane region" description="Helical" evidence="1">
    <location>
        <begin position="29"/>
        <end position="50"/>
    </location>
</feature>
<feature type="transmembrane region" description="Helical" evidence="1">
    <location>
        <begin position="62"/>
        <end position="82"/>
    </location>
</feature>
<keyword evidence="1" id="KW-0472">Membrane</keyword>
<feature type="transmembrane region" description="Helical" evidence="1">
    <location>
        <begin position="132"/>
        <end position="150"/>
    </location>
</feature>
<dbReference type="EMBL" id="UIDG01000445">
    <property type="protein sequence ID" value="SUS07736.1"/>
    <property type="molecule type" value="Genomic_DNA"/>
</dbReference>